<keyword evidence="2" id="KW-1185">Reference proteome</keyword>
<dbReference type="EMBL" id="JAGGLQ010000020">
    <property type="protein sequence ID" value="MBP2040988.1"/>
    <property type="molecule type" value="Genomic_DNA"/>
</dbReference>
<dbReference type="Proteomes" id="UP001519310">
    <property type="component" value="Unassembled WGS sequence"/>
</dbReference>
<gene>
    <name evidence="1" type="ORF">J2Z77_006845</name>
</gene>
<comment type="caution">
    <text evidence="1">The sequence shown here is derived from an EMBL/GenBank/DDBJ whole genome shotgun (WGS) entry which is preliminary data.</text>
</comment>
<sequence>MPLPSRRTRTSARALRIVGTLAVALVVLLSAGAVVAVREGRAAGFLPERSWGPWTDARIEGWSTHVRVNTWGDAAQADIHFGKAEDLTLNAYGKTARATSMMRPTVFTLTPDGRLTARRLSTP</sequence>
<proteinExistence type="predicted"/>
<evidence type="ECO:0000313" key="1">
    <source>
        <dbReference type="EMBL" id="MBP2040988.1"/>
    </source>
</evidence>
<dbReference type="RefSeq" id="WP_189969339.1">
    <property type="nucleotide sequence ID" value="NZ_BMVL01000006.1"/>
</dbReference>
<accession>A0ABS4LFS9</accession>
<evidence type="ECO:0000313" key="2">
    <source>
        <dbReference type="Proteomes" id="UP001519310"/>
    </source>
</evidence>
<protein>
    <submittedName>
        <fullName evidence="1">Uncharacterized protein</fullName>
    </submittedName>
</protein>
<name>A0ABS4LFS9_STRAV</name>
<organism evidence="1 2">
    <name type="scientific">Streptomyces avidinii</name>
    <dbReference type="NCBI Taxonomy" id="1895"/>
    <lineage>
        <taxon>Bacteria</taxon>
        <taxon>Bacillati</taxon>
        <taxon>Actinomycetota</taxon>
        <taxon>Actinomycetes</taxon>
        <taxon>Kitasatosporales</taxon>
        <taxon>Streptomycetaceae</taxon>
        <taxon>Streptomyces</taxon>
    </lineage>
</organism>
<reference evidence="1 2" key="1">
    <citation type="submission" date="2021-03" db="EMBL/GenBank/DDBJ databases">
        <title>Genomic Encyclopedia of Type Strains, Phase IV (KMG-IV): sequencing the most valuable type-strain genomes for metagenomic binning, comparative biology and taxonomic classification.</title>
        <authorList>
            <person name="Goeker M."/>
        </authorList>
    </citation>
    <scope>NUCLEOTIDE SEQUENCE [LARGE SCALE GENOMIC DNA]</scope>
    <source>
        <strain evidence="1 2">DSM 40526</strain>
    </source>
</reference>